<name>A0A1V8SBS1_9PEZI</name>
<evidence type="ECO:0000313" key="2">
    <source>
        <dbReference type="Proteomes" id="UP000192596"/>
    </source>
</evidence>
<reference evidence="2" key="1">
    <citation type="submission" date="2017-03" db="EMBL/GenBank/DDBJ databases">
        <title>Genomes of endolithic fungi from Antarctica.</title>
        <authorList>
            <person name="Coleine C."/>
            <person name="Masonjones S."/>
            <person name="Stajich J.E."/>
        </authorList>
    </citation>
    <scope>NUCLEOTIDE SEQUENCE [LARGE SCALE GENOMIC DNA]</scope>
    <source>
        <strain evidence="2">CCFEE 5527</strain>
    </source>
</reference>
<protein>
    <submittedName>
        <fullName evidence="1">Uncharacterized protein</fullName>
    </submittedName>
</protein>
<dbReference type="AlphaFoldDB" id="A0A1V8SBS1"/>
<dbReference type="Proteomes" id="UP000192596">
    <property type="component" value="Unassembled WGS sequence"/>
</dbReference>
<keyword evidence="2" id="KW-1185">Reference proteome</keyword>
<dbReference type="EMBL" id="NAJO01000063">
    <property type="protein sequence ID" value="OQN96644.1"/>
    <property type="molecule type" value="Genomic_DNA"/>
</dbReference>
<gene>
    <name evidence="1" type="ORF">B0A48_17284</name>
</gene>
<comment type="caution">
    <text evidence="1">The sequence shown here is derived from an EMBL/GenBank/DDBJ whole genome shotgun (WGS) entry which is preliminary data.</text>
</comment>
<dbReference type="InParanoid" id="A0A1V8SBS1"/>
<accession>A0A1V8SBS1</accession>
<evidence type="ECO:0000313" key="1">
    <source>
        <dbReference type="EMBL" id="OQN96644.1"/>
    </source>
</evidence>
<organism evidence="1 2">
    <name type="scientific">Cryoendolithus antarcticus</name>
    <dbReference type="NCBI Taxonomy" id="1507870"/>
    <lineage>
        <taxon>Eukaryota</taxon>
        <taxon>Fungi</taxon>
        <taxon>Dikarya</taxon>
        <taxon>Ascomycota</taxon>
        <taxon>Pezizomycotina</taxon>
        <taxon>Dothideomycetes</taxon>
        <taxon>Dothideomycetidae</taxon>
        <taxon>Cladosporiales</taxon>
        <taxon>Cladosporiaceae</taxon>
        <taxon>Cryoendolithus</taxon>
    </lineage>
</organism>
<proteinExistence type="predicted"/>
<sequence>MDKDTTQVFPFFRLPQELQDRILESAVSTKKHYSDLTTPLVRYTRPYLTPMLVSRRFASDYSNFIEHNLQFATDVEPLEDVMDHPYDNLNFPAIPYHAVPHVIIILTDVADIWHIEDTHITTRCGKDLTIRLRGFIALQQLHIVLRSPRNLKTEDISGFSQQLRLLGSTVAVTIKHVKTSVGTGRGVRERVMESW</sequence>